<keyword evidence="5" id="KW-1185">Reference proteome</keyword>
<feature type="chain" id="PRO_5044131602" description="Thioredoxin domain-containing protein" evidence="2">
    <location>
        <begin position="18"/>
        <end position="376"/>
    </location>
</feature>
<evidence type="ECO:0000256" key="2">
    <source>
        <dbReference type="SAM" id="SignalP"/>
    </source>
</evidence>
<protein>
    <recommendedName>
        <fullName evidence="3">Thioredoxin domain-containing protein</fullName>
    </recommendedName>
</protein>
<organism evidence="4 5">
    <name type="scientific">Bursaphelenchus okinawaensis</name>
    <dbReference type="NCBI Taxonomy" id="465554"/>
    <lineage>
        <taxon>Eukaryota</taxon>
        <taxon>Metazoa</taxon>
        <taxon>Ecdysozoa</taxon>
        <taxon>Nematoda</taxon>
        <taxon>Chromadorea</taxon>
        <taxon>Rhabditida</taxon>
        <taxon>Tylenchina</taxon>
        <taxon>Tylenchomorpha</taxon>
        <taxon>Aphelenchoidea</taxon>
        <taxon>Aphelenchoididae</taxon>
        <taxon>Bursaphelenchus</taxon>
    </lineage>
</organism>
<dbReference type="GO" id="GO:0005789">
    <property type="term" value="C:endoplasmic reticulum membrane"/>
    <property type="evidence" value="ECO:0007669"/>
    <property type="project" value="TreeGrafter"/>
</dbReference>
<dbReference type="PANTHER" id="PTHR46295:SF1">
    <property type="entry name" value="ENDOPLASMIC RETICULUM RESIDENT PROTEIN 44"/>
    <property type="match status" value="1"/>
</dbReference>
<evidence type="ECO:0000256" key="1">
    <source>
        <dbReference type="SAM" id="MobiDB-lite"/>
    </source>
</evidence>
<dbReference type="Pfam" id="PF13848">
    <property type="entry name" value="Thioredoxin_6"/>
    <property type="match status" value="1"/>
</dbReference>
<dbReference type="SUPFAM" id="SSF52833">
    <property type="entry name" value="Thioredoxin-like"/>
    <property type="match status" value="3"/>
</dbReference>
<name>A0A811JTU8_9BILA</name>
<dbReference type="PROSITE" id="PS51352">
    <property type="entry name" value="THIOREDOXIN_2"/>
    <property type="match status" value="1"/>
</dbReference>
<evidence type="ECO:0000313" key="5">
    <source>
        <dbReference type="Proteomes" id="UP000614601"/>
    </source>
</evidence>
<dbReference type="EMBL" id="CAJFCW020000001">
    <property type="protein sequence ID" value="CAG9083577.1"/>
    <property type="molecule type" value="Genomic_DNA"/>
</dbReference>
<dbReference type="Gene3D" id="3.40.30.10">
    <property type="entry name" value="Glutaredoxin"/>
    <property type="match status" value="3"/>
</dbReference>
<dbReference type="EMBL" id="CAJFDH010000001">
    <property type="protein sequence ID" value="CAD5206901.1"/>
    <property type="molecule type" value="Genomic_DNA"/>
</dbReference>
<feature type="region of interest" description="Disordered" evidence="1">
    <location>
        <begin position="342"/>
        <end position="365"/>
    </location>
</feature>
<dbReference type="GO" id="GO:0006457">
    <property type="term" value="P:protein folding"/>
    <property type="evidence" value="ECO:0007669"/>
    <property type="project" value="TreeGrafter"/>
</dbReference>
<dbReference type="Proteomes" id="UP000614601">
    <property type="component" value="Unassembled WGS sequence"/>
</dbReference>
<dbReference type="OrthoDB" id="294696at2759"/>
<dbReference type="AlphaFoldDB" id="A0A811JTU8"/>
<feature type="domain" description="Thioredoxin" evidence="3">
    <location>
        <begin position="1"/>
        <end position="126"/>
    </location>
</feature>
<dbReference type="GO" id="GO:0003756">
    <property type="term" value="F:protein disulfide isomerase activity"/>
    <property type="evidence" value="ECO:0007669"/>
    <property type="project" value="TreeGrafter"/>
</dbReference>
<evidence type="ECO:0000259" key="3">
    <source>
        <dbReference type="PROSITE" id="PS51352"/>
    </source>
</evidence>
<dbReference type="InterPro" id="IPR013766">
    <property type="entry name" value="Thioredoxin_domain"/>
</dbReference>
<sequence>MKLGVVLFFVVTYIVNGEVVVLNDANIRNTIDNNKIVFVNFYAEWCRFSQILKPIFVKASENFKDNTNQIVFASVDCDKQPTIAQQYKVNKYPTLKLFRHGQLVKKEYRGQRSVDAFTEFIKKQVESTVKHINENDNLDNVLDSKVRNVVGYFNVPQGDEYDNFQKIASALRDECHFYVGLGEWTRKKNIAGNHIVFRDANGEKEFNGPIAGYQHLLEWANSNCVPLIREITFENAEELTEEGLPFLILFRKVGDKKTEEDFTSVVLKELGDQKGAVNVLMADGKKFAHPLFHLGKKEHDLPVIAIDSFRHIFPFPKYDDIFVPGKLRQFVDDLNSGKLHREFHHGPDVKSTGPPESAFGKLKPSNNRYSLLKDEL</sequence>
<dbReference type="PANTHER" id="PTHR46295">
    <property type="entry name" value="ENDOPLASMIC RETICULUM RESIDENT PROTEIN 44"/>
    <property type="match status" value="1"/>
</dbReference>
<keyword evidence="2" id="KW-0732">Signal</keyword>
<accession>A0A811JTU8</accession>
<feature type="signal peptide" evidence="2">
    <location>
        <begin position="1"/>
        <end position="17"/>
    </location>
</feature>
<reference evidence="4" key="1">
    <citation type="submission" date="2020-09" db="EMBL/GenBank/DDBJ databases">
        <authorList>
            <person name="Kikuchi T."/>
        </authorList>
    </citation>
    <scope>NUCLEOTIDE SEQUENCE</scope>
    <source>
        <strain evidence="4">SH1</strain>
    </source>
</reference>
<dbReference type="InterPro" id="IPR052643">
    <property type="entry name" value="ERP44"/>
</dbReference>
<dbReference type="Pfam" id="PF00085">
    <property type="entry name" value="Thioredoxin"/>
    <property type="match status" value="1"/>
</dbReference>
<dbReference type="Proteomes" id="UP000783686">
    <property type="component" value="Unassembled WGS sequence"/>
</dbReference>
<dbReference type="InterPro" id="IPR036249">
    <property type="entry name" value="Thioredoxin-like_sf"/>
</dbReference>
<evidence type="ECO:0000313" key="4">
    <source>
        <dbReference type="EMBL" id="CAD5206901.1"/>
    </source>
</evidence>
<proteinExistence type="predicted"/>
<gene>
    <name evidence="4" type="ORF">BOKJ2_LOCUS1585</name>
</gene>
<comment type="caution">
    <text evidence="4">The sequence shown here is derived from an EMBL/GenBank/DDBJ whole genome shotgun (WGS) entry which is preliminary data.</text>
</comment>
<dbReference type="GO" id="GO:0005793">
    <property type="term" value="C:endoplasmic reticulum-Golgi intermediate compartment"/>
    <property type="evidence" value="ECO:0007669"/>
    <property type="project" value="TreeGrafter"/>
</dbReference>